<protein>
    <submittedName>
        <fullName evidence="1">Uncharacterized protein</fullName>
    </submittedName>
</protein>
<evidence type="ECO:0000313" key="2">
    <source>
        <dbReference type="Proteomes" id="UP000572817"/>
    </source>
</evidence>
<dbReference type="AlphaFoldDB" id="A0A8H4NAD3"/>
<keyword evidence="2" id="KW-1185">Reference proteome</keyword>
<dbReference type="EMBL" id="WWBZ02000008">
    <property type="protein sequence ID" value="KAF4311741.1"/>
    <property type="molecule type" value="Genomic_DNA"/>
</dbReference>
<proteinExistence type="predicted"/>
<evidence type="ECO:0000313" key="1">
    <source>
        <dbReference type="EMBL" id="KAF4311741.1"/>
    </source>
</evidence>
<reference evidence="1" key="1">
    <citation type="submission" date="2020-04" db="EMBL/GenBank/DDBJ databases">
        <title>Genome Assembly and Annotation of Botryosphaeria dothidea sdau 11-99, a Latent Pathogen of Apple Fruit Ring Rot in China.</title>
        <authorList>
            <person name="Yu C."/>
            <person name="Diao Y."/>
            <person name="Lu Q."/>
            <person name="Zhao J."/>
            <person name="Cui S."/>
            <person name="Peng C."/>
            <person name="He B."/>
            <person name="Liu H."/>
        </authorList>
    </citation>
    <scope>NUCLEOTIDE SEQUENCE [LARGE SCALE GENOMIC DNA]</scope>
    <source>
        <strain evidence="1">Sdau11-99</strain>
    </source>
</reference>
<name>A0A8H4NAD3_9PEZI</name>
<gene>
    <name evidence="1" type="ORF">GTA08_BOTSDO12618</name>
</gene>
<comment type="caution">
    <text evidence="1">The sequence shown here is derived from an EMBL/GenBank/DDBJ whole genome shotgun (WGS) entry which is preliminary data.</text>
</comment>
<accession>A0A8H4NAD3</accession>
<sequence>MVTAFFRMSNIDPPHAIDAQFWKGFFRHAYETYSGRACSISPLQPENNKELPIDTKGIKSWTDDKLSEKKLLKARIQSFFTESDRASKNTIEHETIGKLLLQHKRDVIDQKKAAEDGIRNVQCLVALRQRYMNSYLSDEKKAEDTFDRDWIAQQAASL</sequence>
<dbReference type="Proteomes" id="UP000572817">
    <property type="component" value="Unassembled WGS sequence"/>
</dbReference>
<organism evidence="1 2">
    <name type="scientific">Botryosphaeria dothidea</name>
    <dbReference type="NCBI Taxonomy" id="55169"/>
    <lineage>
        <taxon>Eukaryota</taxon>
        <taxon>Fungi</taxon>
        <taxon>Dikarya</taxon>
        <taxon>Ascomycota</taxon>
        <taxon>Pezizomycotina</taxon>
        <taxon>Dothideomycetes</taxon>
        <taxon>Dothideomycetes incertae sedis</taxon>
        <taxon>Botryosphaeriales</taxon>
        <taxon>Botryosphaeriaceae</taxon>
        <taxon>Botryosphaeria</taxon>
    </lineage>
</organism>